<dbReference type="AlphaFoldDB" id="A0A8X6TIR6"/>
<gene>
    <name evidence="1" type="ORF">NPIL_370631</name>
</gene>
<keyword evidence="2" id="KW-1185">Reference proteome</keyword>
<evidence type="ECO:0000313" key="1">
    <source>
        <dbReference type="EMBL" id="GFT12789.1"/>
    </source>
</evidence>
<comment type="caution">
    <text evidence="1">The sequence shown here is derived from an EMBL/GenBank/DDBJ whole genome shotgun (WGS) entry which is preliminary data.</text>
</comment>
<organism evidence="1 2">
    <name type="scientific">Nephila pilipes</name>
    <name type="common">Giant wood spider</name>
    <name type="synonym">Nephila maculata</name>
    <dbReference type="NCBI Taxonomy" id="299642"/>
    <lineage>
        <taxon>Eukaryota</taxon>
        <taxon>Metazoa</taxon>
        <taxon>Ecdysozoa</taxon>
        <taxon>Arthropoda</taxon>
        <taxon>Chelicerata</taxon>
        <taxon>Arachnida</taxon>
        <taxon>Araneae</taxon>
        <taxon>Araneomorphae</taxon>
        <taxon>Entelegynae</taxon>
        <taxon>Araneoidea</taxon>
        <taxon>Nephilidae</taxon>
        <taxon>Nephila</taxon>
    </lineage>
</organism>
<evidence type="ECO:0000313" key="2">
    <source>
        <dbReference type="Proteomes" id="UP000887013"/>
    </source>
</evidence>
<protein>
    <submittedName>
        <fullName evidence="1">Uncharacterized protein</fullName>
    </submittedName>
</protein>
<dbReference type="Proteomes" id="UP000887013">
    <property type="component" value="Unassembled WGS sequence"/>
</dbReference>
<name>A0A8X6TIR6_NEPPI</name>
<sequence length="113" mass="13077">MASNDCKSSNQTDLKRNIGHFDTTSLRHEKTFERFENVYWTMANDRMSEYQGHISEEIPNSLVKCCDPREESSEFLRNNLQEGLFTLSTIGRCIRTACDSLLGMDFVVKLIIF</sequence>
<accession>A0A8X6TIR6</accession>
<reference evidence="1" key="1">
    <citation type="submission" date="2020-08" db="EMBL/GenBank/DDBJ databases">
        <title>Multicomponent nature underlies the extraordinary mechanical properties of spider dragline silk.</title>
        <authorList>
            <person name="Kono N."/>
            <person name="Nakamura H."/>
            <person name="Mori M."/>
            <person name="Yoshida Y."/>
            <person name="Ohtoshi R."/>
            <person name="Malay A.D."/>
            <person name="Moran D.A.P."/>
            <person name="Tomita M."/>
            <person name="Numata K."/>
            <person name="Arakawa K."/>
        </authorList>
    </citation>
    <scope>NUCLEOTIDE SEQUENCE</scope>
</reference>
<proteinExistence type="predicted"/>
<dbReference type="EMBL" id="BMAW01104161">
    <property type="protein sequence ID" value="GFT12789.1"/>
    <property type="molecule type" value="Genomic_DNA"/>
</dbReference>